<gene>
    <name evidence="1" type="ORF">XELAEV_18009782mg</name>
</gene>
<organism evidence="1 2">
    <name type="scientific">Xenopus laevis</name>
    <name type="common">African clawed frog</name>
    <dbReference type="NCBI Taxonomy" id="8355"/>
    <lineage>
        <taxon>Eukaryota</taxon>
        <taxon>Metazoa</taxon>
        <taxon>Chordata</taxon>
        <taxon>Craniata</taxon>
        <taxon>Vertebrata</taxon>
        <taxon>Euteleostomi</taxon>
        <taxon>Amphibia</taxon>
        <taxon>Batrachia</taxon>
        <taxon>Anura</taxon>
        <taxon>Pipoidea</taxon>
        <taxon>Pipidae</taxon>
        <taxon>Xenopodinae</taxon>
        <taxon>Xenopus</taxon>
        <taxon>Xenopus</taxon>
    </lineage>
</organism>
<proteinExistence type="predicted"/>
<dbReference type="Proteomes" id="UP000694892">
    <property type="component" value="Chromosome 1S"/>
</dbReference>
<dbReference type="AlphaFoldDB" id="A0A974DSZ5"/>
<name>A0A974DSZ5_XENLA</name>
<sequence length="70" mass="7844">MLPTMAEKESVNGRVLTVNREGWDNSNTIADSNLWPILFNFKTLYNAILHSADSIFHLLVKSYKGGGISF</sequence>
<dbReference type="EMBL" id="CM004467">
    <property type="protein sequence ID" value="OCT97554.1"/>
    <property type="molecule type" value="Genomic_DNA"/>
</dbReference>
<reference evidence="2" key="1">
    <citation type="journal article" date="2016" name="Nature">
        <title>Genome evolution in the allotetraploid frog Xenopus laevis.</title>
        <authorList>
            <person name="Session A.M."/>
            <person name="Uno Y."/>
            <person name="Kwon T."/>
            <person name="Chapman J.A."/>
            <person name="Toyoda A."/>
            <person name="Takahashi S."/>
            <person name="Fukui A."/>
            <person name="Hikosaka A."/>
            <person name="Suzuki A."/>
            <person name="Kondo M."/>
            <person name="van Heeringen S.J."/>
            <person name="Quigley I."/>
            <person name="Heinz S."/>
            <person name="Ogino H."/>
            <person name="Ochi H."/>
            <person name="Hellsten U."/>
            <person name="Lyons J.B."/>
            <person name="Simakov O."/>
            <person name="Putnam N."/>
            <person name="Stites J."/>
            <person name="Kuroki Y."/>
            <person name="Tanaka T."/>
            <person name="Michiue T."/>
            <person name="Watanabe M."/>
            <person name="Bogdanovic O."/>
            <person name="Lister R."/>
            <person name="Georgiou G."/>
            <person name="Paranjpe S.S."/>
            <person name="van Kruijsbergen I."/>
            <person name="Shu S."/>
            <person name="Carlson J."/>
            <person name="Kinoshita T."/>
            <person name="Ohta Y."/>
            <person name="Mawaribuchi S."/>
            <person name="Jenkins J."/>
            <person name="Grimwood J."/>
            <person name="Schmutz J."/>
            <person name="Mitros T."/>
            <person name="Mozaffari S.V."/>
            <person name="Suzuki Y."/>
            <person name="Haramoto Y."/>
            <person name="Yamamoto T.S."/>
            <person name="Takagi C."/>
            <person name="Heald R."/>
            <person name="Miller K."/>
            <person name="Haudenschild C."/>
            <person name="Kitzman J."/>
            <person name="Nakayama T."/>
            <person name="Izutsu Y."/>
            <person name="Robert J."/>
            <person name="Fortriede J."/>
            <person name="Burns K."/>
            <person name="Lotay V."/>
            <person name="Karimi K."/>
            <person name="Yasuoka Y."/>
            <person name="Dichmann D.S."/>
            <person name="Flajnik M.F."/>
            <person name="Houston D.W."/>
            <person name="Shendure J."/>
            <person name="DuPasquier L."/>
            <person name="Vize P.D."/>
            <person name="Zorn A.M."/>
            <person name="Ito M."/>
            <person name="Marcotte E.M."/>
            <person name="Wallingford J.B."/>
            <person name="Ito Y."/>
            <person name="Asashima M."/>
            <person name="Ueno N."/>
            <person name="Matsuda Y."/>
            <person name="Veenstra G.J."/>
            <person name="Fujiyama A."/>
            <person name="Harland R.M."/>
            <person name="Taira M."/>
            <person name="Rokhsar D.S."/>
        </authorList>
    </citation>
    <scope>NUCLEOTIDE SEQUENCE [LARGE SCALE GENOMIC DNA]</scope>
    <source>
        <strain evidence="2">J</strain>
    </source>
</reference>
<accession>A0A974DSZ5</accession>
<evidence type="ECO:0000313" key="1">
    <source>
        <dbReference type="EMBL" id="OCT97554.1"/>
    </source>
</evidence>
<protein>
    <submittedName>
        <fullName evidence="1">Uncharacterized protein</fullName>
    </submittedName>
</protein>
<evidence type="ECO:0000313" key="2">
    <source>
        <dbReference type="Proteomes" id="UP000694892"/>
    </source>
</evidence>